<evidence type="ECO:0000259" key="8">
    <source>
        <dbReference type="Pfam" id="PF01895"/>
    </source>
</evidence>
<keyword evidence="5 7" id="KW-0963">Cytoplasm</keyword>
<comment type="subunit">
    <text evidence="3 7">Homodimer.</text>
</comment>
<keyword evidence="10" id="KW-1185">Reference proteome</keyword>
<reference evidence="9 10" key="1">
    <citation type="submission" date="2016-09" db="EMBL/GenBank/DDBJ databases">
        <authorList>
            <person name="Capua I."/>
            <person name="De Benedictis P."/>
            <person name="Joannis T."/>
            <person name="Lombin L.H."/>
            <person name="Cattoli G."/>
        </authorList>
    </citation>
    <scope>NUCLEOTIDE SEQUENCE [LARGE SCALE GENOMIC DNA]</scope>
    <source>
        <strain evidence="9 10">GluBS11</strain>
    </source>
</reference>
<comment type="function">
    <text evidence="7">Plays a role in the regulation of phosphate uptake.</text>
</comment>
<evidence type="ECO:0000256" key="2">
    <source>
        <dbReference type="ARBA" id="ARBA00008107"/>
    </source>
</evidence>
<comment type="subcellular location">
    <subcellularLocation>
        <location evidence="1 7">Cytoplasm</location>
    </subcellularLocation>
</comment>
<dbReference type="Gene3D" id="1.20.58.220">
    <property type="entry name" value="Phosphate transport system protein phou homolog 2, domain 2"/>
    <property type="match status" value="1"/>
</dbReference>
<dbReference type="GO" id="GO:0045936">
    <property type="term" value="P:negative regulation of phosphate metabolic process"/>
    <property type="evidence" value="ECO:0007669"/>
    <property type="project" value="InterPro"/>
</dbReference>
<dbReference type="GO" id="GO:0030643">
    <property type="term" value="P:intracellular phosphate ion homeostasis"/>
    <property type="evidence" value="ECO:0007669"/>
    <property type="project" value="InterPro"/>
</dbReference>
<dbReference type="InterPro" id="IPR038078">
    <property type="entry name" value="PhoU-like_sf"/>
</dbReference>
<proteinExistence type="inferred from homology"/>
<dbReference type="SUPFAM" id="SSF109755">
    <property type="entry name" value="PhoU-like"/>
    <property type="match status" value="1"/>
</dbReference>
<dbReference type="FunFam" id="1.20.58.220:FF:000004">
    <property type="entry name" value="Phosphate-specific transport system accessory protein PhoU"/>
    <property type="match status" value="1"/>
</dbReference>
<keyword evidence="6 7" id="KW-0592">Phosphate transport</keyword>
<dbReference type="PANTHER" id="PTHR42930:SF3">
    <property type="entry name" value="PHOSPHATE-SPECIFIC TRANSPORT SYSTEM ACCESSORY PROTEIN PHOU"/>
    <property type="match status" value="1"/>
</dbReference>
<feature type="domain" description="PhoU" evidence="8">
    <location>
        <begin position="19"/>
        <end position="106"/>
    </location>
</feature>
<name>A0A1D3TRS6_9FIRM</name>
<evidence type="ECO:0000256" key="3">
    <source>
        <dbReference type="ARBA" id="ARBA00011738"/>
    </source>
</evidence>
<evidence type="ECO:0000313" key="10">
    <source>
        <dbReference type="Proteomes" id="UP000199315"/>
    </source>
</evidence>
<evidence type="ECO:0000256" key="5">
    <source>
        <dbReference type="ARBA" id="ARBA00022490"/>
    </source>
</evidence>
<evidence type="ECO:0000256" key="1">
    <source>
        <dbReference type="ARBA" id="ARBA00004496"/>
    </source>
</evidence>
<dbReference type="NCBIfam" id="TIGR02135">
    <property type="entry name" value="phoU_full"/>
    <property type="match status" value="1"/>
</dbReference>
<comment type="similarity">
    <text evidence="2 7">Belongs to the PhoU family.</text>
</comment>
<dbReference type="PIRSF" id="PIRSF003107">
    <property type="entry name" value="PhoU"/>
    <property type="match status" value="1"/>
</dbReference>
<dbReference type="Pfam" id="PF01895">
    <property type="entry name" value="PhoU"/>
    <property type="match status" value="2"/>
</dbReference>
<gene>
    <name evidence="9" type="ORF">SAMN05421730_100514</name>
</gene>
<dbReference type="InterPro" id="IPR028366">
    <property type="entry name" value="PhoU"/>
</dbReference>
<accession>A0A1D3TRS6</accession>
<dbReference type="EMBL" id="FMKA01000005">
    <property type="protein sequence ID" value="SCP96481.1"/>
    <property type="molecule type" value="Genomic_DNA"/>
</dbReference>
<dbReference type="RefSeq" id="WP_169823607.1">
    <property type="nucleotide sequence ID" value="NZ_FMKA01000005.1"/>
</dbReference>
<evidence type="ECO:0000256" key="6">
    <source>
        <dbReference type="ARBA" id="ARBA00022592"/>
    </source>
</evidence>
<evidence type="ECO:0000256" key="7">
    <source>
        <dbReference type="PIRNR" id="PIRNR003107"/>
    </source>
</evidence>
<dbReference type="PANTHER" id="PTHR42930">
    <property type="entry name" value="PHOSPHATE-SPECIFIC TRANSPORT SYSTEM ACCESSORY PROTEIN PHOU"/>
    <property type="match status" value="1"/>
</dbReference>
<evidence type="ECO:0000256" key="4">
    <source>
        <dbReference type="ARBA" id="ARBA00022448"/>
    </source>
</evidence>
<protein>
    <recommendedName>
        <fullName evidence="7">Phosphate-specific transport system accessory protein PhoU</fullName>
    </recommendedName>
</protein>
<keyword evidence="4 7" id="KW-0813">Transport</keyword>
<evidence type="ECO:0000313" key="9">
    <source>
        <dbReference type="EMBL" id="SCP96481.1"/>
    </source>
</evidence>
<organism evidence="9 10">
    <name type="scientific">Anaerobium acetethylicum</name>
    <dbReference type="NCBI Taxonomy" id="1619234"/>
    <lineage>
        <taxon>Bacteria</taxon>
        <taxon>Bacillati</taxon>
        <taxon>Bacillota</taxon>
        <taxon>Clostridia</taxon>
        <taxon>Lachnospirales</taxon>
        <taxon>Lachnospiraceae</taxon>
        <taxon>Anaerobium</taxon>
    </lineage>
</organism>
<dbReference type="GO" id="GO:0005737">
    <property type="term" value="C:cytoplasm"/>
    <property type="evidence" value="ECO:0007669"/>
    <property type="project" value="UniProtKB-SubCell"/>
</dbReference>
<dbReference type="STRING" id="1619234.SAMN05421730_100514"/>
<feature type="domain" description="PhoU" evidence="8">
    <location>
        <begin position="122"/>
        <end position="206"/>
    </location>
</feature>
<dbReference type="InterPro" id="IPR026022">
    <property type="entry name" value="PhoU_dom"/>
</dbReference>
<dbReference type="AlphaFoldDB" id="A0A1D3TRS6"/>
<dbReference type="Proteomes" id="UP000199315">
    <property type="component" value="Unassembled WGS sequence"/>
</dbReference>
<sequence length="219" mass="25206">MPARQGYLDELEKLKNDVIKMGSVLEESINNVVTALKKVDGKLAEDIIASDDKIDDYERKIEKACIALIAKQQPVASDLRRVTSIMRIIADVERIADHCADISEYIIKLSNEEEIVMPKYVIEMVYAMKQMVVDTIESFVNEDHDQAERVIAADDIVDDYFEKIMDELCIAMKHNPDKIRQYSEYLMIVKYLERMADHATNIAEWIEFIITGELEIGKQ</sequence>
<dbReference type="GO" id="GO:0006817">
    <property type="term" value="P:phosphate ion transport"/>
    <property type="evidence" value="ECO:0007669"/>
    <property type="project" value="UniProtKB-KW"/>
</dbReference>